<dbReference type="GO" id="GO:0080122">
    <property type="term" value="F:AMP transmembrane transporter activity"/>
    <property type="evidence" value="ECO:0000318"/>
    <property type="project" value="GO_Central"/>
</dbReference>
<feature type="transmembrane region" description="Helical" evidence="11">
    <location>
        <begin position="295"/>
        <end position="320"/>
    </location>
</feature>
<evidence type="ECO:0000256" key="5">
    <source>
        <dbReference type="ARBA" id="ARBA00022737"/>
    </source>
</evidence>
<dbReference type="GO" id="GO:0044610">
    <property type="term" value="F:FMN transmembrane transporter activity"/>
    <property type="evidence" value="ECO:0000318"/>
    <property type="project" value="GO_Central"/>
</dbReference>
<name>A0A9J7HTW7_BRAFL</name>
<dbReference type="RefSeq" id="XP_035665491.1">
    <property type="nucleotide sequence ID" value="XM_035809598.1"/>
</dbReference>
<feature type="repeat" description="Solcar" evidence="9">
    <location>
        <begin position="220"/>
        <end position="315"/>
    </location>
</feature>
<dbReference type="Gene3D" id="1.50.40.10">
    <property type="entry name" value="Mitochondrial carrier domain"/>
    <property type="match status" value="1"/>
</dbReference>
<evidence type="ECO:0000313" key="12">
    <source>
        <dbReference type="Proteomes" id="UP000001554"/>
    </source>
</evidence>
<evidence type="ECO:0000256" key="3">
    <source>
        <dbReference type="ARBA" id="ARBA00022448"/>
    </source>
</evidence>
<feature type="transmembrane region" description="Helical" evidence="11">
    <location>
        <begin position="20"/>
        <end position="40"/>
    </location>
</feature>
<feature type="transmembrane region" description="Helical" evidence="11">
    <location>
        <begin position="77"/>
        <end position="96"/>
    </location>
</feature>
<evidence type="ECO:0000256" key="6">
    <source>
        <dbReference type="ARBA" id="ARBA00022989"/>
    </source>
</evidence>
<dbReference type="Pfam" id="PF00153">
    <property type="entry name" value="Mito_carr"/>
    <property type="match status" value="3"/>
</dbReference>
<feature type="repeat" description="Solcar" evidence="9">
    <location>
        <begin position="108"/>
        <end position="204"/>
    </location>
</feature>
<dbReference type="SUPFAM" id="SSF103506">
    <property type="entry name" value="Mitochondrial carrier"/>
    <property type="match status" value="1"/>
</dbReference>
<keyword evidence="4 9" id="KW-0812">Transmembrane</keyword>
<sequence length="333" mass="37399">MEEVEDGIPSPIGLFSYDNLIHAVAGATGSVTAMSVFFPLDTARLRLQVDDKRKAKYTHEVISEISKEEGVKALYRGWFPVVSSLCCSNFVYFYTYNGLKTIMNHQPSGPLKDLCLAFMAGVVNVLLTTPMWVVNTRLKLQGAKFTGEEQRENKPPHYKGILDAFRRILRDEGVSALWSGTLPSLILVFNPAIQFMFYEGFKRSLTRVSKQHSAVSPQELNAWQFFLVGAVAKGIATVSTYPLQLIQSKLRSGRNKKAEEGRETSETFRSVVVMIQQLLRKQGLKGLYKGLEAKLLQTVLTAALMFLIYEKIAAFVFGIMRPETVLEAITRKR</sequence>
<keyword evidence="12" id="KW-1185">Reference proteome</keyword>
<dbReference type="GO" id="GO:0005347">
    <property type="term" value="F:ATP transmembrane transporter activity"/>
    <property type="evidence" value="ECO:0000318"/>
    <property type="project" value="GO_Central"/>
</dbReference>
<keyword evidence="8" id="KW-0576">Peroxisome</keyword>
<evidence type="ECO:0000256" key="2">
    <source>
        <dbReference type="ARBA" id="ARBA00006375"/>
    </source>
</evidence>
<evidence type="ECO:0000256" key="4">
    <source>
        <dbReference type="ARBA" id="ARBA00022692"/>
    </source>
</evidence>
<proteinExistence type="inferred from homology"/>
<evidence type="ECO:0000256" key="10">
    <source>
        <dbReference type="RuleBase" id="RU000488"/>
    </source>
</evidence>
<evidence type="ECO:0000313" key="13">
    <source>
        <dbReference type="RefSeq" id="XP_035665491.1"/>
    </source>
</evidence>
<dbReference type="KEGG" id="bfo:118408741"/>
<gene>
    <name evidence="13" type="primary">LOC118408741</name>
</gene>
<evidence type="ECO:0000256" key="7">
    <source>
        <dbReference type="ARBA" id="ARBA00023136"/>
    </source>
</evidence>
<dbReference type="FunFam" id="1.50.40.10:FF:000129">
    <property type="entry name" value="Peroxisomal membrane protein"/>
    <property type="match status" value="1"/>
</dbReference>
<evidence type="ECO:0000256" key="9">
    <source>
        <dbReference type="PROSITE-ProRule" id="PRU00282"/>
    </source>
</evidence>
<protein>
    <submittedName>
        <fullName evidence="13">Peroxisomal membrane protein PMP34-like isoform X1</fullName>
    </submittedName>
</protein>
<feature type="transmembrane region" description="Helical" evidence="11">
    <location>
        <begin position="116"/>
        <end position="134"/>
    </location>
</feature>
<keyword evidence="3 10" id="KW-0813">Transport</keyword>
<dbReference type="GO" id="GO:0051724">
    <property type="term" value="F:NAD transmembrane transporter activity"/>
    <property type="evidence" value="ECO:0000318"/>
    <property type="project" value="GO_Central"/>
</dbReference>
<keyword evidence="6 11" id="KW-1133">Transmembrane helix</keyword>
<dbReference type="PANTHER" id="PTHR45939:SF5">
    <property type="entry name" value="PEROXISOMAL MEMBRANE PROTEIN PMP34"/>
    <property type="match status" value="1"/>
</dbReference>
<dbReference type="AlphaFoldDB" id="A0A9J7HTW7"/>
<dbReference type="GO" id="GO:0005778">
    <property type="term" value="C:peroxisomal membrane"/>
    <property type="evidence" value="ECO:0000318"/>
    <property type="project" value="GO_Central"/>
</dbReference>
<dbReference type="InterPro" id="IPR052217">
    <property type="entry name" value="Mito/Peroxisomal_Carrier"/>
</dbReference>
<feature type="repeat" description="Solcar" evidence="9">
    <location>
        <begin position="17"/>
        <end position="102"/>
    </location>
</feature>
<keyword evidence="5" id="KW-0677">Repeat</keyword>
<dbReference type="InterPro" id="IPR018108">
    <property type="entry name" value="MCP_transmembrane"/>
</dbReference>
<comment type="subcellular location">
    <subcellularLocation>
        <location evidence="1">Peroxisome membrane</location>
        <topology evidence="1">Multi-pass membrane protein</topology>
    </subcellularLocation>
</comment>
<dbReference type="PROSITE" id="PS50920">
    <property type="entry name" value="SOLCAR"/>
    <property type="match status" value="3"/>
</dbReference>
<evidence type="ECO:0000256" key="11">
    <source>
        <dbReference type="SAM" id="Phobius"/>
    </source>
</evidence>
<dbReference type="InterPro" id="IPR023395">
    <property type="entry name" value="MCP_dom_sf"/>
</dbReference>
<organism evidence="12 13">
    <name type="scientific">Branchiostoma floridae</name>
    <name type="common">Florida lancelet</name>
    <name type="synonym">Amphioxus</name>
    <dbReference type="NCBI Taxonomy" id="7739"/>
    <lineage>
        <taxon>Eukaryota</taxon>
        <taxon>Metazoa</taxon>
        <taxon>Chordata</taxon>
        <taxon>Cephalochordata</taxon>
        <taxon>Leptocardii</taxon>
        <taxon>Amphioxiformes</taxon>
        <taxon>Branchiostomatidae</taxon>
        <taxon>Branchiostoma</taxon>
    </lineage>
</organism>
<dbReference type="OMA" id="PLEMINT"/>
<comment type="similarity">
    <text evidence="2 10">Belongs to the mitochondrial carrier (TC 2.A.29) family.</text>
</comment>
<dbReference type="GO" id="GO:0015228">
    <property type="term" value="F:coenzyme A transmembrane transporter activity"/>
    <property type="evidence" value="ECO:0000318"/>
    <property type="project" value="GO_Central"/>
</dbReference>
<keyword evidence="7 9" id="KW-0472">Membrane</keyword>
<dbReference type="PANTHER" id="PTHR45939">
    <property type="entry name" value="PEROXISOMAL MEMBRANE PROTEIN PMP34-RELATED"/>
    <property type="match status" value="1"/>
</dbReference>
<feature type="transmembrane region" description="Helical" evidence="11">
    <location>
        <begin position="176"/>
        <end position="197"/>
    </location>
</feature>
<dbReference type="OrthoDB" id="10266426at2759"/>
<accession>A0A9J7HTW7</accession>
<reference evidence="13" key="1">
    <citation type="submission" date="2025-08" db="UniProtKB">
        <authorList>
            <consortium name="RefSeq"/>
        </authorList>
    </citation>
    <scope>IDENTIFICATION</scope>
    <source>
        <strain evidence="13">S238N-H82</strain>
        <tissue evidence="13">Testes</tissue>
    </source>
</reference>
<dbReference type="GeneID" id="118408741"/>
<evidence type="ECO:0000256" key="1">
    <source>
        <dbReference type="ARBA" id="ARBA00004585"/>
    </source>
</evidence>
<dbReference type="Proteomes" id="UP000001554">
    <property type="component" value="Unplaced"/>
</dbReference>
<dbReference type="GO" id="GO:0015217">
    <property type="term" value="F:ADP transmembrane transporter activity"/>
    <property type="evidence" value="ECO:0000318"/>
    <property type="project" value="GO_Central"/>
</dbReference>
<dbReference type="GO" id="GO:0015230">
    <property type="term" value="F:FAD transmembrane transporter activity"/>
    <property type="evidence" value="ECO:0000318"/>
    <property type="project" value="GO_Central"/>
</dbReference>
<evidence type="ECO:0000256" key="8">
    <source>
        <dbReference type="ARBA" id="ARBA00023140"/>
    </source>
</evidence>